<feature type="compositionally biased region" description="Basic residues" evidence="1">
    <location>
        <begin position="25"/>
        <end position="43"/>
    </location>
</feature>
<evidence type="ECO:0000256" key="1">
    <source>
        <dbReference type="SAM" id="MobiDB-lite"/>
    </source>
</evidence>
<evidence type="ECO:0000259" key="2">
    <source>
        <dbReference type="Pfam" id="PF20231"/>
    </source>
</evidence>
<dbReference type="InterPro" id="IPR046496">
    <property type="entry name" value="DUF6589"/>
</dbReference>
<feature type="domain" description="DUF6589" evidence="2">
    <location>
        <begin position="506"/>
        <end position="653"/>
    </location>
</feature>
<name>A0A8W8NRA9_MAGGI</name>
<dbReference type="AlphaFoldDB" id="A0A8W8NRA9"/>
<dbReference type="Pfam" id="PF20231">
    <property type="entry name" value="DUF6589"/>
    <property type="match status" value="1"/>
</dbReference>
<keyword evidence="4" id="KW-1185">Reference proteome</keyword>
<evidence type="ECO:0000313" key="4">
    <source>
        <dbReference type="Proteomes" id="UP000005408"/>
    </source>
</evidence>
<sequence length="655" mass="73457">MAAAMADTPKRHSGKRERSVDTPHSQHKPKRPLTKTPLKHGKSRKELVYSTSSTCSPVKSEVSTALTFTLSHQEKSTQTRMADNDFEVKVIVKYKGIERVRIVHDTKWKTLVKQILNNNQASMRALSKYQDVKDDMLSVIKNQIKSEMCELSKKRNTILATENKNLLHFDSHKLSSVLKDRAPYLFDILNCIVKKKHFITTAASVLLYGHSQRLCQLQYIVGLSLDRCGLTKEGLQLMHDLGICVSPRSVLRKKRDLVAEQKEKIKSTVTAYVQQCEKSAISSPPLEMKSSSCLEVVSIGTSSAACVQRCEELTLSPQPLEMESSCCLDVVSIGTSSTACVQRCEELALSPQPLEVESSCCLDVMSIGTSNTACVQRCEELALSPQPLEMESSCCLDALGTVASDKKVCASGEVENQEKFDSSTLDSRNFIDDESMLKTSINSEKNLPSIEMLGDNIDVTITPSKMTSDAQRKSLHWFLVMMKLKNITVKDMDVSELRHEKNISTLPKACWIPDKCQQESLKENIKHHISHILLKYVDFLKPVKSVVPPYIAHKFIELTKTKSVFLNCELIEASENSASGMISIMQRIHELSVPHARQTDKRVIERVVFGGDVLTNERAFTAQQNMQLNKCDVEKLVGLIHRPEGLHREMNFLIS</sequence>
<evidence type="ECO:0000313" key="3">
    <source>
        <dbReference type="EnsemblMetazoa" id="G7601.1:cds"/>
    </source>
</evidence>
<dbReference type="EnsemblMetazoa" id="G7601.1">
    <property type="protein sequence ID" value="G7601.1:cds"/>
    <property type="gene ID" value="G7601"/>
</dbReference>
<protein>
    <recommendedName>
        <fullName evidence="2">DUF6589 domain-containing protein</fullName>
    </recommendedName>
</protein>
<organism evidence="3 4">
    <name type="scientific">Magallana gigas</name>
    <name type="common">Pacific oyster</name>
    <name type="synonym">Crassostrea gigas</name>
    <dbReference type="NCBI Taxonomy" id="29159"/>
    <lineage>
        <taxon>Eukaryota</taxon>
        <taxon>Metazoa</taxon>
        <taxon>Spiralia</taxon>
        <taxon>Lophotrochozoa</taxon>
        <taxon>Mollusca</taxon>
        <taxon>Bivalvia</taxon>
        <taxon>Autobranchia</taxon>
        <taxon>Pteriomorphia</taxon>
        <taxon>Ostreida</taxon>
        <taxon>Ostreoidea</taxon>
        <taxon>Ostreidae</taxon>
        <taxon>Magallana</taxon>
    </lineage>
</organism>
<reference evidence="3" key="1">
    <citation type="submission" date="2022-08" db="UniProtKB">
        <authorList>
            <consortium name="EnsemblMetazoa"/>
        </authorList>
    </citation>
    <scope>IDENTIFICATION</scope>
    <source>
        <strain evidence="3">05x7-T-G4-1.051#20</strain>
    </source>
</reference>
<accession>A0A8W8NRA9</accession>
<dbReference type="Proteomes" id="UP000005408">
    <property type="component" value="Unassembled WGS sequence"/>
</dbReference>
<proteinExistence type="predicted"/>
<feature type="region of interest" description="Disordered" evidence="1">
    <location>
        <begin position="1"/>
        <end position="45"/>
    </location>
</feature>